<proteinExistence type="predicted"/>
<dbReference type="RefSeq" id="WP_267533062.1">
    <property type="nucleotide sequence ID" value="NZ_JAPNKA010000001.1"/>
</dbReference>
<organism evidence="1 2">
    <name type="scientific">Archangium lansingense</name>
    <dbReference type="NCBI Taxonomy" id="2995310"/>
    <lineage>
        <taxon>Bacteria</taxon>
        <taxon>Pseudomonadati</taxon>
        <taxon>Myxococcota</taxon>
        <taxon>Myxococcia</taxon>
        <taxon>Myxococcales</taxon>
        <taxon>Cystobacterineae</taxon>
        <taxon>Archangiaceae</taxon>
        <taxon>Archangium</taxon>
    </lineage>
</organism>
<dbReference type="Proteomes" id="UP001207654">
    <property type="component" value="Unassembled WGS sequence"/>
</dbReference>
<protein>
    <recommendedName>
        <fullName evidence="3">Secreted protein</fullName>
    </recommendedName>
</protein>
<comment type="caution">
    <text evidence="1">The sequence shown here is derived from an EMBL/GenBank/DDBJ whole genome shotgun (WGS) entry which is preliminary data.</text>
</comment>
<gene>
    <name evidence="1" type="ORF">OV287_06245</name>
</gene>
<sequence>MSNTPHFVGSKECTVRGVLVSMLMAVTFFATQAGAASWAFIGPSDCKCDGFRTYIGLLVDIPAGQNPTEVCKNTPATINGHFFRGAQQCVTPVTPTWGFFEVGDASCSSRGIDPMIKSCVPVSPTNPECKKCSQRLSCELSVISTPLCLAAP</sequence>
<accession>A0ABT3ZXF8</accession>
<evidence type="ECO:0000313" key="2">
    <source>
        <dbReference type="Proteomes" id="UP001207654"/>
    </source>
</evidence>
<keyword evidence="2" id="KW-1185">Reference proteome</keyword>
<evidence type="ECO:0008006" key="3">
    <source>
        <dbReference type="Google" id="ProtNLM"/>
    </source>
</evidence>
<dbReference type="EMBL" id="JAPNKA010000001">
    <property type="protein sequence ID" value="MCY1074080.1"/>
    <property type="molecule type" value="Genomic_DNA"/>
</dbReference>
<evidence type="ECO:0000313" key="1">
    <source>
        <dbReference type="EMBL" id="MCY1074080.1"/>
    </source>
</evidence>
<name>A0ABT3ZXF8_9BACT</name>
<reference evidence="1 2" key="1">
    <citation type="submission" date="2022-11" db="EMBL/GenBank/DDBJ databases">
        <title>Minimal conservation of predation-associated metabolite biosynthetic gene clusters underscores biosynthetic potential of Myxococcota including descriptions for ten novel species: Archangium lansinium sp. nov., Myxococcus landrumus sp. nov., Nannocystis bai.</title>
        <authorList>
            <person name="Ahearne A."/>
            <person name="Stevens C."/>
            <person name="Phillips K."/>
        </authorList>
    </citation>
    <scope>NUCLEOTIDE SEQUENCE [LARGE SCALE GENOMIC DNA]</scope>
    <source>
        <strain evidence="1 2">MIWBW</strain>
    </source>
</reference>